<comment type="caution">
    <text evidence="4">The sequence shown here is derived from an EMBL/GenBank/DDBJ whole genome shotgun (WGS) entry which is preliminary data.</text>
</comment>
<feature type="domain" description="ZP" evidence="3">
    <location>
        <begin position="133"/>
        <end position="384"/>
    </location>
</feature>
<name>A0A9Q1I7F1_CONCO</name>
<evidence type="ECO:0000259" key="3">
    <source>
        <dbReference type="PROSITE" id="PS51034"/>
    </source>
</evidence>
<proteinExistence type="predicted"/>
<dbReference type="PROSITE" id="PS51034">
    <property type="entry name" value="ZP_2"/>
    <property type="match status" value="1"/>
</dbReference>
<dbReference type="GO" id="GO:0007339">
    <property type="term" value="P:binding of sperm to zona pellucida"/>
    <property type="evidence" value="ECO:0007669"/>
    <property type="project" value="TreeGrafter"/>
</dbReference>
<dbReference type="OrthoDB" id="8902383at2759"/>
<evidence type="ECO:0000256" key="2">
    <source>
        <dbReference type="SAM" id="SignalP"/>
    </source>
</evidence>
<protein>
    <recommendedName>
        <fullName evidence="3">ZP domain-containing protein</fullName>
    </recommendedName>
</protein>
<dbReference type="PANTHER" id="PTHR11576:SF15">
    <property type="entry name" value="ZONA PELLUCIDA SPERM-BINDING PROTEIN 3-LIKE"/>
    <property type="match status" value="1"/>
</dbReference>
<dbReference type="PANTHER" id="PTHR11576">
    <property type="entry name" value="ZONA PELLUCIDA SPERM-BINDING PROTEIN 3"/>
    <property type="match status" value="1"/>
</dbReference>
<evidence type="ECO:0000313" key="4">
    <source>
        <dbReference type="EMBL" id="KAJ8287594.1"/>
    </source>
</evidence>
<dbReference type="SMART" id="SM00241">
    <property type="entry name" value="ZP"/>
    <property type="match status" value="1"/>
</dbReference>
<dbReference type="InterPro" id="IPR001507">
    <property type="entry name" value="ZP_dom"/>
</dbReference>
<keyword evidence="5" id="KW-1185">Reference proteome</keyword>
<organism evidence="4 5">
    <name type="scientific">Conger conger</name>
    <name type="common">Conger eel</name>
    <name type="synonym">Muraena conger</name>
    <dbReference type="NCBI Taxonomy" id="82655"/>
    <lineage>
        <taxon>Eukaryota</taxon>
        <taxon>Metazoa</taxon>
        <taxon>Chordata</taxon>
        <taxon>Craniata</taxon>
        <taxon>Vertebrata</taxon>
        <taxon>Euteleostomi</taxon>
        <taxon>Actinopterygii</taxon>
        <taxon>Neopterygii</taxon>
        <taxon>Teleostei</taxon>
        <taxon>Anguilliformes</taxon>
        <taxon>Congridae</taxon>
        <taxon>Conger</taxon>
    </lineage>
</organism>
<dbReference type="Pfam" id="PF00100">
    <property type="entry name" value="Zona_pellucida"/>
    <property type="match status" value="1"/>
</dbReference>
<dbReference type="FunFam" id="2.60.40.4100:FF:000002">
    <property type="entry name" value="Zona pellucida sperm-binding protein 3"/>
    <property type="match status" value="1"/>
</dbReference>
<dbReference type="Pfam" id="PF23344">
    <property type="entry name" value="ZP-N"/>
    <property type="match status" value="1"/>
</dbReference>
<dbReference type="Proteomes" id="UP001152803">
    <property type="component" value="Unassembled WGS sequence"/>
</dbReference>
<accession>A0A9Q1I7F1</accession>
<keyword evidence="2" id="KW-0732">Signal</keyword>
<dbReference type="InterPro" id="IPR042235">
    <property type="entry name" value="ZP-C_dom"/>
</dbReference>
<feature type="chain" id="PRO_5040133547" description="ZP domain-containing protein" evidence="2">
    <location>
        <begin position="21"/>
        <end position="487"/>
    </location>
</feature>
<dbReference type="GO" id="GO:0032190">
    <property type="term" value="F:acrosin binding"/>
    <property type="evidence" value="ECO:0007669"/>
    <property type="project" value="TreeGrafter"/>
</dbReference>
<dbReference type="Gene3D" id="2.60.40.3210">
    <property type="entry name" value="Zona pellucida, ZP-N domain"/>
    <property type="match status" value="1"/>
</dbReference>
<dbReference type="GO" id="GO:0035803">
    <property type="term" value="P:egg coat formation"/>
    <property type="evidence" value="ECO:0007669"/>
    <property type="project" value="TreeGrafter"/>
</dbReference>
<dbReference type="InterPro" id="IPR055356">
    <property type="entry name" value="ZP-N"/>
</dbReference>
<dbReference type="Gene3D" id="2.60.40.4100">
    <property type="entry name" value="Zona pellucida, ZP-C domain"/>
    <property type="match status" value="1"/>
</dbReference>
<dbReference type="InterPro" id="IPR055355">
    <property type="entry name" value="ZP-C"/>
</dbReference>
<dbReference type="AlphaFoldDB" id="A0A9Q1I7F1"/>
<dbReference type="EMBL" id="JAFJMO010000001">
    <property type="protein sequence ID" value="KAJ8287594.1"/>
    <property type="molecule type" value="Genomic_DNA"/>
</dbReference>
<gene>
    <name evidence="4" type="ORF">COCON_G00002530</name>
</gene>
<keyword evidence="1" id="KW-1015">Disulfide bond</keyword>
<dbReference type="GO" id="GO:2000344">
    <property type="term" value="P:positive regulation of acrosome reaction"/>
    <property type="evidence" value="ECO:0007669"/>
    <property type="project" value="TreeGrafter"/>
</dbReference>
<sequence length="487" mass="54283">MGPFLLSLCVFSCGFYSFLCERHNKQRGSAWTTVTTAPAPHITDSGAVVHTQGFLGRGDAIENKSQPPLPWPYLSLPMFQHSIAPLVNKELMRPSRLTGQGPMPGNLKKLLLPVATQSPTRPSPRSKDVAFVTCQFNKIRVTVHRKYLGSQALRSQLSLGTCGVSNQTENYFIFFYDVSECGRKISMINNQLVFANTLYYTPDKPKGLIRTAVPFALQVLCLYNRFYYSYKIGYLPEIKTQQFFMSMIPSGDFTLTTCNAEWQRLPESTGYIIGSPMYFEASLPSISWDQRLYVSFCYATRSRNIGNTLHYMVIGEYGCMADSAVPGSRARFVRHERNVLRFVVEAFVFEGVPEEHLYMHCEMFVADVVPTEMAKSCTYNSTAGRWEELYGDPQVCSCCDSTCVTNASAAALPATKKMVTSGSWMLESEGGAVPGEATVEWDEITPTETRTVTESMATTRRRSSCLACHSRKSSGCPDCGAFSSVDF</sequence>
<evidence type="ECO:0000313" key="5">
    <source>
        <dbReference type="Proteomes" id="UP001152803"/>
    </source>
</evidence>
<evidence type="ECO:0000256" key="1">
    <source>
        <dbReference type="ARBA" id="ARBA00023157"/>
    </source>
</evidence>
<reference evidence="4" key="1">
    <citation type="journal article" date="2023" name="Science">
        <title>Genome structures resolve the early diversification of teleost fishes.</title>
        <authorList>
            <person name="Parey E."/>
            <person name="Louis A."/>
            <person name="Montfort J."/>
            <person name="Bouchez O."/>
            <person name="Roques C."/>
            <person name="Iampietro C."/>
            <person name="Lluch J."/>
            <person name="Castinel A."/>
            <person name="Donnadieu C."/>
            <person name="Desvignes T."/>
            <person name="Floi Bucao C."/>
            <person name="Jouanno E."/>
            <person name="Wen M."/>
            <person name="Mejri S."/>
            <person name="Dirks R."/>
            <person name="Jansen H."/>
            <person name="Henkel C."/>
            <person name="Chen W.J."/>
            <person name="Zahm M."/>
            <person name="Cabau C."/>
            <person name="Klopp C."/>
            <person name="Thompson A.W."/>
            <person name="Robinson-Rechavi M."/>
            <person name="Braasch I."/>
            <person name="Lecointre G."/>
            <person name="Bobe J."/>
            <person name="Postlethwait J.H."/>
            <person name="Berthelot C."/>
            <person name="Roest Crollius H."/>
            <person name="Guiguen Y."/>
        </authorList>
    </citation>
    <scope>NUCLEOTIDE SEQUENCE</scope>
    <source>
        <strain evidence="4">Concon-B</strain>
    </source>
</reference>
<feature type="signal peptide" evidence="2">
    <location>
        <begin position="1"/>
        <end position="20"/>
    </location>
</feature>
<dbReference type="GO" id="GO:0031012">
    <property type="term" value="C:extracellular matrix"/>
    <property type="evidence" value="ECO:0007669"/>
    <property type="project" value="TreeGrafter"/>
</dbReference>